<dbReference type="EMBL" id="AVBG01000004">
    <property type="protein sequence ID" value="KGP91999.1"/>
    <property type="molecule type" value="Genomic_DNA"/>
</dbReference>
<gene>
    <name evidence="2" type="ORF">N780_15760</name>
</gene>
<evidence type="ECO:0008006" key="4">
    <source>
        <dbReference type="Google" id="ProtNLM"/>
    </source>
</evidence>
<feature type="transmembrane region" description="Helical" evidence="1">
    <location>
        <begin position="49"/>
        <end position="67"/>
    </location>
</feature>
<comment type="caution">
    <text evidence="2">The sequence shown here is derived from an EMBL/GenBank/DDBJ whole genome shotgun (WGS) entry which is preliminary data.</text>
</comment>
<keyword evidence="3" id="KW-1185">Reference proteome</keyword>
<evidence type="ECO:0000313" key="3">
    <source>
        <dbReference type="Proteomes" id="UP000030153"/>
    </source>
</evidence>
<keyword evidence="1" id="KW-0812">Transmembrane</keyword>
<organism evidence="2 3">
    <name type="scientific">Pontibacillus chungwhensis BH030062</name>
    <dbReference type="NCBI Taxonomy" id="1385513"/>
    <lineage>
        <taxon>Bacteria</taxon>
        <taxon>Bacillati</taxon>
        <taxon>Bacillota</taxon>
        <taxon>Bacilli</taxon>
        <taxon>Bacillales</taxon>
        <taxon>Bacillaceae</taxon>
        <taxon>Pontibacillus</taxon>
    </lineage>
</organism>
<evidence type="ECO:0000313" key="2">
    <source>
        <dbReference type="EMBL" id="KGP91999.1"/>
    </source>
</evidence>
<evidence type="ECO:0000256" key="1">
    <source>
        <dbReference type="SAM" id="Phobius"/>
    </source>
</evidence>
<protein>
    <recommendedName>
        <fullName evidence="4">DUF3953 domain-containing protein</fullName>
    </recommendedName>
</protein>
<feature type="transmembrane region" description="Helical" evidence="1">
    <location>
        <begin position="6"/>
        <end position="37"/>
    </location>
</feature>
<keyword evidence="1" id="KW-1133">Transmembrane helix</keyword>
<reference evidence="2 3" key="1">
    <citation type="submission" date="2013-08" db="EMBL/GenBank/DDBJ databases">
        <title>Genome of Pontibacillus chungwhensis.</title>
        <authorList>
            <person name="Wang Q."/>
            <person name="Wang G."/>
        </authorList>
    </citation>
    <scope>NUCLEOTIDE SEQUENCE [LARGE SCALE GENOMIC DNA]</scope>
    <source>
        <strain evidence="2 3">BH030062</strain>
    </source>
</reference>
<proteinExistence type="predicted"/>
<dbReference type="Proteomes" id="UP000030153">
    <property type="component" value="Unassembled WGS sequence"/>
</dbReference>
<keyword evidence="1" id="KW-0472">Membrane</keyword>
<dbReference type="AlphaFoldDB" id="A0A0A2UVP3"/>
<sequence length="68" mass="7492">MLRLLALILSIISVVTVFFSLNIAILILGTSLLLFGFNNLKIKNKSMGYTYLTSGAVFIIGSCIKVFY</sequence>
<name>A0A0A2UVP3_9BACI</name>
<dbReference type="STRING" id="1385513.N780_15760"/>
<accession>A0A0A2UVP3</accession>